<dbReference type="STRING" id="659014.SAMN04487996_108104"/>
<dbReference type="Proteomes" id="UP000198748">
    <property type="component" value="Unassembled WGS sequence"/>
</dbReference>
<dbReference type="EMBL" id="FNAN01000008">
    <property type="protein sequence ID" value="SDE97806.1"/>
    <property type="molecule type" value="Genomic_DNA"/>
</dbReference>
<reference evidence="3" key="1">
    <citation type="submission" date="2016-10" db="EMBL/GenBank/DDBJ databases">
        <authorList>
            <person name="Varghese N."/>
            <person name="Submissions S."/>
        </authorList>
    </citation>
    <scope>NUCLEOTIDE SEQUENCE [LARGE SCALE GENOMIC DNA]</scope>
    <source>
        <strain evidence="3">DSM 25329</strain>
    </source>
</reference>
<keyword evidence="1" id="KW-1133">Transmembrane helix</keyword>
<keyword evidence="1" id="KW-0472">Membrane</keyword>
<sequence>MFIVILKSIGAAVLAGLFLLALPFLIFKAIFFFFFVGLIFRLFAGRSRYRRWRHYHSGYYGYPEAGFGGPQREYLADPFGPAPQKV</sequence>
<protein>
    <submittedName>
        <fullName evidence="2">Uncharacterized protein</fullName>
    </submittedName>
</protein>
<gene>
    <name evidence="2" type="ORF">SAMN04487996_108104</name>
</gene>
<keyword evidence="1" id="KW-0812">Transmembrane</keyword>
<organism evidence="2 3">
    <name type="scientific">Dyadobacter soli</name>
    <dbReference type="NCBI Taxonomy" id="659014"/>
    <lineage>
        <taxon>Bacteria</taxon>
        <taxon>Pseudomonadati</taxon>
        <taxon>Bacteroidota</taxon>
        <taxon>Cytophagia</taxon>
        <taxon>Cytophagales</taxon>
        <taxon>Spirosomataceae</taxon>
        <taxon>Dyadobacter</taxon>
    </lineage>
</organism>
<evidence type="ECO:0000256" key="1">
    <source>
        <dbReference type="SAM" id="Phobius"/>
    </source>
</evidence>
<keyword evidence="3" id="KW-1185">Reference proteome</keyword>
<accession>A0A1G7HBR8</accession>
<evidence type="ECO:0000313" key="3">
    <source>
        <dbReference type="Proteomes" id="UP000198748"/>
    </source>
</evidence>
<dbReference type="RefSeq" id="WP_090150995.1">
    <property type="nucleotide sequence ID" value="NZ_FNAN01000008.1"/>
</dbReference>
<evidence type="ECO:0000313" key="2">
    <source>
        <dbReference type="EMBL" id="SDE97806.1"/>
    </source>
</evidence>
<proteinExistence type="predicted"/>
<dbReference type="AlphaFoldDB" id="A0A1G7HBR8"/>
<name>A0A1G7HBR8_9BACT</name>
<feature type="transmembrane region" description="Helical" evidence="1">
    <location>
        <begin position="12"/>
        <end position="43"/>
    </location>
</feature>